<dbReference type="FunFam" id="3.40.50.12470:FF:000009">
    <property type="entry name" value="2-oxoglutarate dehydrogenase E1 component"/>
    <property type="match status" value="1"/>
</dbReference>
<dbReference type="NCBIfam" id="NF006914">
    <property type="entry name" value="PRK09404.1"/>
    <property type="match status" value="1"/>
</dbReference>
<dbReference type="InterPro" id="IPR042179">
    <property type="entry name" value="KGD_C_sf"/>
</dbReference>
<dbReference type="CDD" id="cd02016">
    <property type="entry name" value="TPP_E1_OGDC_like"/>
    <property type="match status" value="1"/>
</dbReference>
<dbReference type="Pfam" id="PF16078">
    <property type="entry name" value="2-oxogl_dehyd_N"/>
    <property type="match status" value="1"/>
</dbReference>
<dbReference type="AlphaFoldDB" id="A0A1T4X0L0"/>
<dbReference type="OrthoDB" id="9759785at2"/>
<keyword evidence="14" id="KW-1185">Reference proteome</keyword>
<protein>
    <recommendedName>
        <fullName evidence="6">2-oxoglutarate dehydrogenase E1 component</fullName>
        <ecNumber evidence="5">1.2.4.2</ecNumber>
    </recommendedName>
    <alternativeName>
        <fullName evidence="10">Alpha-ketoglutarate dehydrogenase</fullName>
    </alternativeName>
</protein>
<evidence type="ECO:0000259" key="12">
    <source>
        <dbReference type="SMART" id="SM00861"/>
    </source>
</evidence>
<comment type="function">
    <text evidence="2">E1 component of the 2-oxoglutarate dehydrogenase (OGDH) complex which catalyzes the decarboxylation of 2-oxoglutarate, the first step in the conversion of 2-oxoglutarate to succinyl-CoA and CO(2).</text>
</comment>
<reference evidence="14" key="1">
    <citation type="submission" date="2017-02" db="EMBL/GenBank/DDBJ databases">
        <authorList>
            <person name="Varghese N."/>
            <person name="Submissions S."/>
        </authorList>
    </citation>
    <scope>NUCLEOTIDE SEQUENCE [LARGE SCALE GENOMIC DNA]</scope>
    <source>
        <strain evidence="14">ATCC 49788</strain>
    </source>
</reference>
<name>A0A1T4X0L0_9GAMM</name>
<dbReference type="Pfam" id="PF16870">
    <property type="entry name" value="OxoGdeHyase_C"/>
    <property type="match status" value="1"/>
</dbReference>
<dbReference type="NCBIfam" id="TIGR00239">
    <property type="entry name" value="2oxo_dh_E1"/>
    <property type="match status" value="1"/>
</dbReference>
<evidence type="ECO:0000256" key="2">
    <source>
        <dbReference type="ARBA" id="ARBA00003906"/>
    </source>
</evidence>
<dbReference type="Pfam" id="PF02779">
    <property type="entry name" value="Transket_pyr"/>
    <property type="match status" value="1"/>
</dbReference>
<keyword evidence="9" id="KW-0324">Glycolysis</keyword>
<dbReference type="NCBIfam" id="NF008907">
    <property type="entry name" value="PRK12270.1"/>
    <property type="match status" value="1"/>
</dbReference>
<dbReference type="Gene3D" id="3.40.50.12470">
    <property type="match status" value="1"/>
</dbReference>
<dbReference type="STRING" id="92487.SAMN02745130_02360"/>
<evidence type="ECO:0000313" key="14">
    <source>
        <dbReference type="Proteomes" id="UP000190460"/>
    </source>
</evidence>
<evidence type="ECO:0000256" key="7">
    <source>
        <dbReference type="ARBA" id="ARBA00023002"/>
    </source>
</evidence>
<dbReference type="GO" id="GO:0006099">
    <property type="term" value="P:tricarboxylic acid cycle"/>
    <property type="evidence" value="ECO:0007669"/>
    <property type="project" value="TreeGrafter"/>
</dbReference>
<dbReference type="PIRSF" id="PIRSF000157">
    <property type="entry name" value="Oxoglu_dh_E1"/>
    <property type="match status" value="1"/>
</dbReference>
<dbReference type="InterPro" id="IPR005475">
    <property type="entry name" value="Transketolase-like_Pyr-bd"/>
</dbReference>
<dbReference type="GO" id="GO:0004591">
    <property type="term" value="F:oxoglutarate dehydrogenase (succinyl-transferring) activity"/>
    <property type="evidence" value="ECO:0007669"/>
    <property type="project" value="UniProtKB-EC"/>
</dbReference>
<feature type="domain" description="Transketolase-like pyrimidine-binding" evidence="12">
    <location>
        <begin position="598"/>
        <end position="791"/>
    </location>
</feature>
<dbReference type="GO" id="GO:0006096">
    <property type="term" value="P:glycolytic process"/>
    <property type="evidence" value="ECO:0007669"/>
    <property type="project" value="UniProtKB-KW"/>
</dbReference>
<dbReference type="Gene3D" id="3.40.50.11610">
    <property type="entry name" value="Multifunctional 2-oxoglutarate metabolism enzyme, C-terminal domain"/>
    <property type="match status" value="1"/>
</dbReference>
<dbReference type="Gene3D" id="3.40.50.970">
    <property type="match status" value="1"/>
</dbReference>
<evidence type="ECO:0000256" key="8">
    <source>
        <dbReference type="ARBA" id="ARBA00023052"/>
    </source>
</evidence>
<dbReference type="GO" id="GO:0005829">
    <property type="term" value="C:cytosol"/>
    <property type="evidence" value="ECO:0007669"/>
    <property type="project" value="TreeGrafter"/>
</dbReference>
<evidence type="ECO:0000256" key="3">
    <source>
        <dbReference type="ARBA" id="ARBA00006936"/>
    </source>
</evidence>
<keyword evidence="7" id="KW-0560">Oxidoreductase</keyword>
<dbReference type="PANTHER" id="PTHR23152:SF4">
    <property type="entry name" value="2-OXOADIPATE DEHYDROGENASE COMPLEX COMPONENT E1"/>
    <property type="match status" value="1"/>
</dbReference>
<dbReference type="PANTHER" id="PTHR23152">
    <property type="entry name" value="2-OXOGLUTARATE DEHYDROGENASE"/>
    <property type="match status" value="1"/>
</dbReference>
<comment type="cofactor">
    <cofactor evidence="1">
        <name>thiamine diphosphate</name>
        <dbReference type="ChEBI" id="CHEBI:58937"/>
    </cofactor>
</comment>
<organism evidence="13 14">
    <name type="scientific">Thiothrix eikelboomii</name>
    <dbReference type="NCBI Taxonomy" id="92487"/>
    <lineage>
        <taxon>Bacteria</taxon>
        <taxon>Pseudomonadati</taxon>
        <taxon>Pseudomonadota</taxon>
        <taxon>Gammaproteobacteria</taxon>
        <taxon>Thiotrichales</taxon>
        <taxon>Thiotrichaceae</taxon>
        <taxon>Thiothrix</taxon>
    </lineage>
</organism>
<dbReference type="EC" id="1.2.4.2" evidence="5"/>
<evidence type="ECO:0000256" key="6">
    <source>
        <dbReference type="ARBA" id="ARBA00013321"/>
    </source>
</evidence>
<sequence>MMSQQGNIMLDESFLDGEQAILLEQIYQQYQESPETLSAEWRDYFRNLDLLEQGAGLNGSGGNKAGAALSASDTYQPQSVLERRSYQVRVSRLINSYRYVGHLAANTNPLGDYGIRMNVPELTLEANDLQDTDPSIAFDPGSFHLKGAPTLGNIFNSLKETYVRTIGFEYMHIMDLEEKRWIQARIEPEMGREVLSHDQKKLLLKQLTAAEGFEQYLHRRYVGQKRFGLEGGESLIPMLHRILQEGGAAGMKEAVIGMAHRGRLNVLINVMYKPSGILFSEFEGKVDDGQYTGDVKYHKGYSSDIMTAGGPVHLALGFNPSHLEIVSPVVIGSVRARQERRGDRTGEQVMAISIHGDAAFAGQGVVMETFNMAQTRGYRTLGTVHIVINNQVGFTTSTTTDSRSTHYPTDVAKMINAPIIHVNGDDPEAVIYAAKVALDYRNRFKKDVVIDLVCYRRLGHNEADEPAMTQPVMYSIIRSLPTTRTQYAEKLIKEGVITREEADAMVAGFREVMDAGEVVRGYFDQPNVEGLPNELQTHWKTYLSGKWRDKVNTAVSAERVGALSASWLNNIPADFKVHRRVLKVIEDRVAMGKGDKPADWGFGETLAYATLLEEGRNVRLSGQDCGRGTFSHRHAVLHHQEERRQWLPLLNLSPNQGAFNVIDSVLSEEAVLAYEYGYATAEPENLTIWEAQFGDFVNGAQVVIDQFISSGEQKWQRLCGLVMFLPHGFEGQGPEHSSARIERIVQLAAQENIQIVVPTTPAQTFHMLRRQVLRNYRKPLIVFTPKSLLRHPLAVNELKDFTEGEFQLVIDDVDVKPENKAAVDRVIMCCGKVYYDLLEERRKNNLDNVAIVRIEQLYPFPAPELRQIVSAYPNLQTLIWCQEEPVNQGAWDGIRHRFEAYELAEISCVSRPAAAAPAVGSLYVHQAQQQALVREALGLGQK</sequence>
<dbReference type="SUPFAM" id="SSF52518">
    <property type="entry name" value="Thiamin diphosphate-binding fold (THDP-binding)"/>
    <property type="match status" value="2"/>
</dbReference>
<evidence type="ECO:0000256" key="10">
    <source>
        <dbReference type="ARBA" id="ARBA00030680"/>
    </source>
</evidence>
<evidence type="ECO:0000256" key="1">
    <source>
        <dbReference type="ARBA" id="ARBA00001964"/>
    </source>
</evidence>
<dbReference type="Proteomes" id="UP000190460">
    <property type="component" value="Unassembled WGS sequence"/>
</dbReference>
<proteinExistence type="inferred from homology"/>
<evidence type="ECO:0000256" key="5">
    <source>
        <dbReference type="ARBA" id="ARBA00012280"/>
    </source>
</evidence>
<dbReference type="InterPro" id="IPR029061">
    <property type="entry name" value="THDP-binding"/>
</dbReference>
<gene>
    <name evidence="13" type="ORF">SAMN02745130_02360</name>
</gene>
<dbReference type="EMBL" id="FUYB01000011">
    <property type="protein sequence ID" value="SKA83130.1"/>
    <property type="molecule type" value="Genomic_DNA"/>
</dbReference>
<accession>A0A1T4X0L0</accession>
<evidence type="ECO:0000256" key="9">
    <source>
        <dbReference type="ARBA" id="ARBA00023152"/>
    </source>
</evidence>
<dbReference type="GO" id="GO:0045252">
    <property type="term" value="C:oxoglutarate dehydrogenase complex"/>
    <property type="evidence" value="ECO:0007669"/>
    <property type="project" value="TreeGrafter"/>
</dbReference>
<dbReference type="RefSeq" id="WP_143594348.1">
    <property type="nucleotide sequence ID" value="NZ_FUYB01000011.1"/>
</dbReference>
<comment type="subunit">
    <text evidence="4">Homodimer. Part of the 2-oxoglutarate dehydrogenase (OGDH) complex composed of E1 (2-oxoglutarate dehydrogenase), E2 (dihydrolipoamide succinyltransferase) and E3 (dihydrolipoamide dehydrogenase); the complex contains multiple copies of the three enzymatic components (E1, E2 and E3).</text>
</comment>
<dbReference type="InterPro" id="IPR001017">
    <property type="entry name" value="DH_E1"/>
</dbReference>
<dbReference type="Pfam" id="PF00676">
    <property type="entry name" value="E1_dh"/>
    <property type="match status" value="1"/>
</dbReference>
<evidence type="ECO:0000256" key="4">
    <source>
        <dbReference type="ARBA" id="ARBA00011301"/>
    </source>
</evidence>
<keyword evidence="8" id="KW-0786">Thiamine pyrophosphate</keyword>
<dbReference type="InterPro" id="IPR032106">
    <property type="entry name" value="2-oxogl_dehyd_N"/>
</dbReference>
<dbReference type="InterPro" id="IPR031717">
    <property type="entry name" value="ODO-1/KGD_C"/>
</dbReference>
<dbReference type="SMART" id="SM00861">
    <property type="entry name" value="Transket_pyr"/>
    <property type="match status" value="1"/>
</dbReference>
<dbReference type="Gene3D" id="1.10.287.1150">
    <property type="entry name" value="TPP helical domain"/>
    <property type="match status" value="1"/>
</dbReference>
<comment type="similarity">
    <text evidence="3">Belongs to the alpha-ketoglutarate dehydrogenase family.</text>
</comment>
<evidence type="ECO:0000256" key="11">
    <source>
        <dbReference type="ARBA" id="ARBA00051911"/>
    </source>
</evidence>
<comment type="catalytic activity">
    <reaction evidence="11">
        <text>N(6)-[(R)-lipoyl]-L-lysyl-[protein] + 2-oxoglutarate + H(+) = N(6)-[(R)-S(8)-succinyldihydrolipoyl]-L-lysyl-[protein] + CO2</text>
        <dbReference type="Rhea" id="RHEA:12188"/>
        <dbReference type="Rhea" id="RHEA-COMP:10474"/>
        <dbReference type="Rhea" id="RHEA-COMP:20092"/>
        <dbReference type="ChEBI" id="CHEBI:15378"/>
        <dbReference type="ChEBI" id="CHEBI:16526"/>
        <dbReference type="ChEBI" id="CHEBI:16810"/>
        <dbReference type="ChEBI" id="CHEBI:83099"/>
        <dbReference type="ChEBI" id="CHEBI:83120"/>
        <dbReference type="EC" id="1.2.4.2"/>
    </reaction>
</comment>
<dbReference type="GO" id="GO:0030976">
    <property type="term" value="F:thiamine pyrophosphate binding"/>
    <property type="evidence" value="ECO:0007669"/>
    <property type="project" value="InterPro"/>
</dbReference>
<dbReference type="InterPro" id="IPR011603">
    <property type="entry name" value="2oxoglutarate_DH_E1"/>
</dbReference>
<evidence type="ECO:0000313" key="13">
    <source>
        <dbReference type="EMBL" id="SKA83130.1"/>
    </source>
</evidence>